<dbReference type="HAMAP" id="MF_00148">
    <property type="entry name" value="UDG"/>
    <property type="match status" value="1"/>
</dbReference>
<evidence type="ECO:0000256" key="4">
    <source>
        <dbReference type="ARBA" id="ARBA00012030"/>
    </source>
</evidence>
<dbReference type="InterPro" id="IPR036895">
    <property type="entry name" value="Uracil-DNA_glycosylase-like_sf"/>
</dbReference>
<dbReference type="SMART" id="SM00987">
    <property type="entry name" value="UreE_C"/>
    <property type="match status" value="1"/>
</dbReference>
<dbReference type="AlphaFoldDB" id="A0A1D7TFP3"/>
<dbReference type="SUPFAM" id="SSF52141">
    <property type="entry name" value="Uracil-DNA glycosylase-like"/>
    <property type="match status" value="1"/>
</dbReference>
<keyword evidence="8 9" id="KW-0234">DNA repair</keyword>
<dbReference type="PANTHER" id="PTHR11264:SF0">
    <property type="entry name" value="URACIL-DNA GLYCOSYLASE"/>
    <property type="match status" value="1"/>
</dbReference>
<keyword evidence="7 9" id="KW-0378">Hydrolase</keyword>
<evidence type="ECO:0000256" key="8">
    <source>
        <dbReference type="ARBA" id="ARBA00023204"/>
    </source>
</evidence>
<evidence type="ECO:0000256" key="9">
    <source>
        <dbReference type="HAMAP-Rule" id="MF_00148"/>
    </source>
</evidence>
<dbReference type="RefSeq" id="WP_069476821.1">
    <property type="nucleotide sequence ID" value="NZ_CP017111.1"/>
</dbReference>
<evidence type="ECO:0000313" key="12">
    <source>
        <dbReference type="Proteomes" id="UP000094609"/>
    </source>
</evidence>
<dbReference type="EC" id="3.2.2.27" evidence="4 9"/>
<dbReference type="PATRIC" id="fig|1193502.14.peg.7"/>
<dbReference type="GO" id="GO:0004844">
    <property type="term" value="F:uracil DNA N-glycosylase activity"/>
    <property type="evidence" value="ECO:0007669"/>
    <property type="project" value="UniProtKB-UniRule"/>
</dbReference>
<evidence type="ECO:0000256" key="2">
    <source>
        <dbReference type="ARBA" id="ARBA00002631"/>
    </source>
</evidence>
<dbReference type="STRING" id="1193502.SHALO_0008"/>
<reference evidence="12" key="1">
    <citation type="submission" date="2016-08" db="EMBL/GenBank/DDBJ databases">
        <title>Complete genome sequence of the organohalide-respiring Epsilonproteobacterium Sulfurospirillum halorespirans.</title>
        <authorList>
            <person name="Goris T."/>
            <person name="Zimmermann J."/>
            <person name="Schenz B."/>
            <person name="Lemos M."/>
            <person name="Hackermueller J."/>
            <person name="Diekert G."/>
        </authorList>
    </citation>
    <scope>NUCLEOTIDE SEQUENCE [LARGE SCALE GENOMIC DNA]</scope>
    <source>
        <strain>DSM 13726</strain>
        <strain evidence="12">PCE-M2</strain>
    </source>
</reference>
<proteinExistence type="inferred from homology"/>
<dbReference type="InterPro" id="IPR005122">
    <property type="entry name" value="Uracil-DNA_glycosylase-like"/>
</dbReference>
<dbReference type="Pfam" id="PF03167">
    <property type="entry name" value="UDG"/>
    <property type="match status" value="1"/>
</dbReference>
<dbReference type="NCBIfam" id="NF003591">
    <property type="entry name" value="PRK05254.1-4"/>
    <property type="match status" value="1"/>
</dbReference>
<keyword evidence="12" id="KW-1185">Reference proteome</keyword>
<dbReference type="Gene3D" id="3.40.470.10">
    <property type="entry name" value="Uracil-DNA glycosylase-like domain"/>
    <property type="match status" value="1"/>
</dbReference>
<dbReference type="PANTHER" id="PTHR11264">
    <property type="entry name" value="URACIL-DNA GLYCOSYLASE"/>
    <property type="match status" value="1"/>
</dbReference>
<comment type="similarity">
    <text evidence="3 9">Belongs to the uracil-DNA glycosylase (UDG) superfamily. UNG family.</text>
</comment>
<organism evidence="11 12">
    <name type="scientific">Sulfurospirillum halorespirans DSM 13726</name>
    <dbReference type="NCBI Taxonomy" id="1193502"/>
    <lineage>
        <taxon>Bacteria</taxon>
        <taxon>Pseudomonadati</taxon>
        <taxon>Campylobacterota</taxon>
        <taxon>Epsilonproteobacteria</taxon>
        <taxon>Campylobacterales</taxon>
        <taxon>Sulfurospirillaceae</taxon>
        <taxon>Sulfurospirillum</taxon>
    </lineage>
</organism>
<dbReference type="NCBIfam" id="TIGR00628">
    <property type="entry name" value="ung"/>
    <property type="match status" value="1"/>
</dbReference>
<protein>
    <recommendedName>
        <fullName evidence="5 9">Uracil-DNA glycosylase</fullName>
        <shortName evidence="9">UDG</shortName>
        <ecNumber evidence="4 9">3.2.2.27</ecNumber>
    </recommendedName>
</protein>
<dbReference type="EMBL" id="CP017111">
    <property type="protein sequence ID" value="AOO63811.1"/>
    <property type="molecule type" value="Genomic_DNA"/>
</dbReference>
<name>A0A1D7TFP3_9BACT</name>
<accession>A0A1D7TFP3</accession>
<comment type="function">
    <text evidence="2 9">Excises uracil residues from the DNA which can arise as a result of misincorporation of dUMP residues by DNA polymerase or due to deamination of cytosine.</text>
</comment>
<evidence type="ECO:0000259" key="10">
    <source>
        <dbReference type="SMART" id="SM00986"/>
    </source>
</evidence>
<feature type="domain" description="Uracil-DNA glycosylase-like" evidence="10">
    <location>
        <begin position="51"/>
        <end position="211"/>
    </location>
</feature>
<dbReference type="NCBIfam" id="NF003589">
    <property type="entry name" value="PRK05254.1-2"/>
    <property type="match status" value="1"/>
</dbReference>
<dbReference type="NCBIfam" id="NF003592">
    <property type="entry name" value="PRK05254.1-5"/>
    <property type="match status" value="1"/>
</dbReference>
<keyword evidence="6 9" id="KW-0227">DNA damage</keyword>
<dbReference type="CDD" id="cd10027">
    <property type="entry name" value="UDG-F1-like"/>
    <property type="match status" value="1"/>
</dbReference>
<evidence type="ECO:0000313" key="11">
    <source>
        <dbReference type="EMBL" id="AOO63811.1"/>
    </source>
</evidence>
<dbReference type="Proteomes" id="UP000094609">
    <property type="component" value="Chromosome"/>
</dbReference>
<dbReference type="GO" id="GO:0097510">
    <property type="term" value="P:base-excision repair, AP site formation via deaminated base removal"/>
    <property type="evidence" value="ECO:0007669"/>
    <property type="project" value="TreeGrafter"/>
</dbReference>
<dbReference type="KEGG" id="shal:SHALO_0008"/>
<evidence type="ECO:0000256" key="5">
    <source>
        <dbReference type="ARBA" id="ARBA00018429"/>
    </source>
</evidence>
<gene>
    <name evidence="9" type="primary">ung</name>
    <name evidence="11" type="ORF">SHALO_0008</name>
</gene>
<dbReference type="NCBIfam" id="NF003588">
    <property type="entry name" value="PRK05254.1-1"/>
    <property type="match status" value="1"/>
</dbReference>
<dbReference type="GO" id="GO:0005737">
    <property type="term" value="C:cytoplasm"/>
    <property type="evidence" value="ECO:0007669"/>
    <property type="project" value="UniProtKB-SubCell"/>
</dbReference>
<keyword evidence="9" id="KW-0963">Cytoplasm</keyword>
<comment type="subcellular location">
    <subcellularLocation>
        <location evidence="9">Cytoplasm</location>
    </subcellularLocation>
</comment>
<evidence type="ECO:0000256" key="6">
    <source>
        <dbReference type="ARBA" id="ARBA00022763"/>
    </source>
</evidence>
<dbReference type="FunFam" id="3.40.470.10:FF:000001">
    <property type="entry name" value="Uracil-DNA glycosylase"/>
    <property type="match status" value="1"/>
</dbReference>
<evidence type="ECO:0000256" key="7">
    <source>
        <dbReference type="ARBA" id="ARBA00022801"/>
    </source>
</evidence>
<evidence type="ECO:0000256" key="3">
    <source>
        <dbReference type="ARBA" id="ARBA00008184"/>
    </source>
</evidence>
<dbReference type="SMART" id="SM00986">
    <property type="entry name" value="UDG"/>
    <property type="match status" value="1"/>
</dbReference>
<comment type="catalytic activity">
    <reaction evidence="1 9">
        <text>Hydrolyzes single-stranded DNA or mismatched double-stranded DNA and polynucleotides, releasing free uracil.</text>
        <dbReference type="EC" id="3.2.2.27"/>
    </reaction>
</comment>
<dbReference type="InterPro" id="IPR002043">
    <property type="entry name" value="UDG_fam1"/>
</dbReference>
<evidence type="ECO:0000256" key="1">
    <source>
        <dbReference type="ARBA" id="ARBA00001400"/>
    </source>
</evidence>
<sequence length="224" mass="24931">MVDPKIEESWKNVLHVEFQKPYFESLKSFLVEEKKNYTVYPSGANIFAAFDNTPFESVEVVILGQDPYHGAHQAHGLSFSVQDGIQHPPSLQNIFKELRDDMGCAIPKSGNLSAWAKQGVFLLNTVLTVRASEANSHRGQGWENFTDAVIKTLSAQKEHLVFILWGSPAGAKASLIDSKKHLILRAPHPSPLSSYRGFFGSKPFSKSNEYLSSKGKKPINWCLA</sequence>
<feature type="active site" description="Proton acceptor" evidence="9">
    <location>
        <position position="66"/>
    </location>
</feature>